<reference evidence="1" key="1">
    <citation type="submission" date="2021-01" db="EMBL/GenBank/DDBJ databases">
        <authorList>
            <consortium name="Genoscope - CEA"/>
            <person name="William W."/>
        </authorList>
    </citation>
    <scope>NUCLEOTIDE SEQUENCE</scope>
</reference>
<name>A0A816QD98_BRANA</name>
<dbReference type="EMBL" id="HG994370">
    <property type="protein sequence ID" value="CAF2060377.1"/>
    <property type="molecule type" value="Genomic_DNA"/>
</dbReference>
<dbReference type="AlphaFoldDB" id="A0A816QD98"/>
<dbReference type="Proteomes" id="UP001295469">
    <property type="component" value="Chromosome C06"/>
</dbReference>
<proteinExistence type="predicted"/>
<gene>
    <name evidence="1" type="ORF">DARMORV10_C06P29730.1</name>
</gene>
<protein>
    <submittedName>
        <fullName evidence="1">(rape) hypothetical protein</fullName>
    </submittedName>
</protein>
<organism evidence="1">
    <name type="scientific">Brassica napus</name>
    <name type="common">Rape</name>
    <dbReference type="NCBI Taxonomy" id="3708"/>
    <lineage>
        <taxon>Eukaryota</taxon>
        <taxon>Viridiplantae</taxon>
        <taxon>Streptophyta</taxon>
        <taxon>Embryophyta</taxon>
        <taxon>Tracheophyta</taxon>
        <taxon>Spermatophyta</taxon>
        <taxon>Magnoliopsida</taxon>
        <taxon>eudicotyledons</taxon>
        <taxon>Gunneridae</taxon>
        <taxon>Pentapetalae</taxon>
        <taxon>rosids</taxon>
        <taxon>malvids</taxon>
        <taxon>Brassicales</taxon>
        <taxon>Brassicaceae</taxon>
        <taxon>Brassiceae</taxon>
        <taxon>Brassica</taxon>
    </lineage>
</organism>
<accession>A0A816QD98</accession>
<sequence length="37" mass="4267">MVLDGFVSSPLRRPHALKKQWEDLGSCSTVAQRHRFL</sequence>
<evidence type="ECO:0000313" key="1">
    <source>
        <dbReference type="EMBL" id="CAF2060377.1"/>
    </source>
</evidence>